<protein>
    <recommendedName>
        <fullName evidence="4">Parvulin-like PPIase</fullName>
        <ecNumber evidence="3">5.2.1.8</ecNumber>
    </recommendedName>
    <alternativeName>
        <fullName evidence="6">Peptidyl-prolyl cis-trans isomerase plp</fullName>
    </alternativeName>
    <alternativeName>
        <fullName evidence="7">Rotamase plp</fullName>
    </alternativeName>
</protein>
<evidence type="ECO:0000256" key="5">
    <source>
        <dbReference type="ARBA" id="ARBA00023110"/>
    </source>
</evidence>
<evidence type="ECO:0000259" key="9">
    <source>
        <dbReference type="PROSITE" id="PS50198"/>
    </source>
</evidence>
<dbReference type="eggNOG" id="COG0760">
    <property type="taxonomic scope" value="Bacteria"/>
</dbReference>
<reference evidence="10" key="1">
    <citation type="submission" date="2008-01" db="EMBL/GenBank/DDBJ databases">
        <title>Complete sequence of chromosome of Caulobacter sp. K31.</title>
        <authorList>
            <consortium name="US DOE Joint Genome Institute"/>
            <person name="Copeland A."/>
            <person name="Lucas S."/>
            <person name="Lapidus A."/>
            <person name="Barry K."/>
            <person name="Glavina del Rio T."/>
            <person name="Dalin E."/>
            <person name="Tice H."/>
            <person name="Pitluck S."/>
            <person name="Bruce D."/>
            <person name="Goodwin L."/>
            <person name="Thompson L.S."/>
            <person name="Brettin T."/>
            <person name="Detter J.C."/>
            <person name="Han C."/>
            <person name="Schmutz J."/>
            <person name="Larimer F."/>
            <person name="Land M."/>
            <person name="Hauser L."/>
            <person name="Kyrpides N."/>
            <person name="Kim E."/>
            <person name="Stephens C."/>
            <person name="Richardson P."/>
        </authorList>
    </citation>
    <scope>NUCLEOTIDE SEQUENCE [LARGE SCALE GENOMIC DNA]</scope>
    <source>
        <strain evidence="10">K31</strain>
    </source>
</reference>
<sequence>MTAAATATVVVDGVEIPEFLIAEEAQNHPSLSVAEARRAAGKALAVRALLLHRADELGLRPEPEHDEAGREETDEEALIRAVLDEEIDIETPSTELCRRIYDTQRSRFTSPALVEAAHILIAPQGEEDAHWEAARLTAVDAVKTLTRQPGQFAALAKALSSCPSAEVGGSLGQLGPGDVVSEIEQALTALRPGQVLDQPVRSRFGWHVLKLDRRIEGRELPFDYVEDKIRLHLESRAWTAAATRYVSDLADRARGLGVAFSLTRDGRFDTGVPSLGERLAGASAVGLEAWLDTSDPDLAGRVRTAASAAGIDVETFVQRAVKDFVNTAGDESWTHLISAAQGAEDPAIAAIASLLRTRLTPKARTYTIFRKV</sequence>
<dbReference type="PANTHER" id="PTHR47245:SF2">
    <property type="entry name" value="PEPTIDYL-PROLYL CIS-TRANS ISOMERASE HP_0175-RELATED"/>
    <property type="match status" value="1"/>
</dbReference>
<dbReference type="KEGG" id="cak:Caul_3868"/>
<evidence type="ECO:0000256" key="1">
    <source>
        <dbReference type="ARBA" id="ARBA00000971"/>
    </source>
</evidence>
<proteinExistence type="inferred from homology"/>
<dbReference type="InterPro" id="IPR023058">
    <property type="entry name" value="PPIase_PpiC_CS"/>
</dbReference>
<keyword evidence="8 10" id="KW-0413">Isomerase</keyword>
<evidence type="ECO:0000256" key="4">
    <source>
        <dbReference type="ARBA" id="ARBA00018370"/>
    </source>
</evidence>
<dbReference type="EMBL" id="CP000927">
    <property type="protein sequence ID" value="ABZ72994.1"/>
    <property type="molecule type" value="Genomic_DNA"/>
</dbReference>
<dbReference type="InterPro" id="IPR000297">
    <property type="entry name" value="PPIase_PpiC"/>
</dbReference>
<feature type="domain" description="PpiC" evidence="9">
    <location>
        <begin position="111"/>
        <end position="213"/>
    </location>
</feature>
<dbReference type="AlphaFoldDB" id="B0SVA4"/>
<dbReference type="PROSITE" id="PS50198">
    <property type="entry name" value="PPIC_PPIASE_2"/>
    <property type="match status" value="1"/>
</dbReference>
<name>B0SVA4_CAUSK</name>
<dbReference type="SUPFAM" id="SSF54534">
    <property type="entry name" value="FKBP-like"/>
    <property type="match status" value="1"/>
</dbReference>
<comment type="catalytic activity">
    <reaction evidence="1">
        <text>[protein]-peptidylproline (omega=180) = [protein]-peptidylproline (omega=0)</text>
        <dbReference type="Rhea" id="RHEA:16237"/>
        <dbReference type="Rhea" id="RHEA-COMP:10747"/>
        <dbReference type="Rhea" id="RHEA-COMP:10748"/>
        <dbReference type="ChEBI" id="CHEBI:83833"/>
        <dbReference type="ChEBI" id="CHEBI:83834"/>
        <dbReference type="EC" id="5.2.1.8"/>
    </reaction>
</comment>
<keyword evidence="5 8" id="KW-0697">Rotamase</keyword>
<dbReference type="EC" id="5.2.1.8" evidence="3"/>
<dbReference type="Pfam" id="PF00639">
    <property type="entry name" value="Rotamase"/>
    <property type="match status" value="1"/>
</dbReference>
<comment type="similarity">
    <text evidence="2">Belongs to the PpiC/parvulin rotamase family.</text>
</comment>
<dbReference type="InterPro" id="IPR050245">
    <property type="entry name" value="PrsA_foldase"/>
</dbReference>
<evidence type="ECO:0000256" key="8">
    <source>
        <dbReference type="PROSITE-ProRule" id="PRU00278"/>
    </source>
</evidence>
<dbReference type="InterPro" id="IPR046357">
    <property type="entry name" value="PPIase_dom_sf"/>
</dbReference>
<dbReference type="GO" id="GO:0003755">
    <property type="term" value="F:peptidyl-prolyl cis-trans isomerase activity"/>
    <property type="evidence" value="ECO:0007669"/>
    <property type="project" value="UniProtKB-KW"/>
</dbReference>
<dbReference type="PROSITE" id="PS01096">
    <property type="entry name" value="PPIC_PPIASE_1"/>
    <property type="match status" value="1"/>
</dbReference>
<accession>B0SVA4</accession>
<dbReference type="OrthoDB" id="196786at2"/>
<dbReference type="Gene3D" id="3.10.50.40">
    <property type="match status" value="1"/>
</dbReference>
<dbReference type="STRING" id="366602.Caul_3868"/>
<evidence type="ECO:0000256" key="2">
    <source>
        <dbReference type="ARBA" id="ARBA00007656"/>
    </source>
</evidence>
<organism evidence="10">
    <name type="scientific">Caulobacter sp. (strain K31)</name>
    <dbReference type="NCBI Taxonomy" id="366602"/>
    <lineage>
        <taxon>Bacteria</taxon>
        <taxon>Pseudomonadati</taxon>
        <taxon>Pseudomonadota</taxon>
        <taxon>Alphaproteobacteria</taxon>
        <taxon>Caulobacterales</taxon>
        <taxon>Caulobacteraceae</taxon>
        <taxon>Caulobacter</taxon>
    </lineage>
</organism>
<dbReference type="HOGENOM" id="CLU_034646_9_1_5"/>
<evidence type="ECO:0000256" key="6">
    <source>
        <dbReference type="ARBA" id="ARBA00030642"/>
    </source>
</evidence>
<gene>
    <name evidence="10" type="ordered locus">Caul_3868</name>
</gene>
<evidence type="ECO:0000313" key="10">
    <source>
        <dbReference type="EMBL" id="ABZ72994.1"/>
    </source>
</evidence>
<dbReference type="PANTHER" id="PTHR47245">
    <property type="entry name" value="PEPTIDYLPROLYL ISOMERASE"/>
    <property type="match status" value="1"/>
</dbReference>
<evidence type="ECO:0000256" key="7">
    <source>
        <dbReference type="ARBA" id="ARBA00031484"/>
    </source>
</evidence>
<evidence type="ECO:0000256" key="3">
    <source>
        <dbReference type="ARBA" id="ARBA00013194"/>
    </source>
</evidence>